<dbReference type="OrthoDB" id="10334672at2759"/>
<evidence type="ECO:0000256" key="1">
    <source>
        <dbReference type="SAM" id="MobiDB-lite"/>
    </source>
</evidence>
<sequence length="161" mass="17634">MLKDTPKFQAALQELNVRSQKPKVPKVATTPAASSPSATVVGALSPSVLDVDGDESETVQSVLGGERMEGQKSAKRKRADKQSIAKIVQMQKEMVKISRDRLTTMKRAAKDAADEAVMSKDLSSMDKQSQAYYQKKKDAILAQQEEDEGEEGEEESEEDSN</sequence>
<feature type="region of interest" description="Disordered" evidence="1">
    <location>
        <begin position="110"/>
        <end position="161"/>
    </location>
</feature>
<feature type="compositionally biased region" description="Acidic residues" evidence="1">
    <location>
        <begin position="144"/>
        <end position="161"/>
    </location>
</feature>
<reference evidence="4" key="1">
    <citation type="submission" date="2014-03" db="EMBL/GenBank/DDBJ databases">
        <title>The Genome Sequence of Puccinia striiformis f. sp. tritici PST-78.</title>
        <authorList>
            <consortium name="The Broad Institute Genome Sequencing Platform"/>
            <person name="Cuomo C."/>
            <person name="Hulbert S."/>
            <person name="Chen X."/>
            <person name="Walker B."/>
            <person name="Young S.K."/>
            <person name="Zeng Q."/>
            <person name="Gargeya S."/>
            <person name="Fitzgerald M."/>
            <person name="Haas B."/>
            <person name="Abouelleil A."/>
            <person name="Alvarado L."/>
            <person name="Arachchi H.M."/>
            <person name="Berlin A.M."/>
            <person name="Chapman S.B."/>
            <person name="Goldberg J."/>
            <person name="Griggs A."/>
            <person name="Gujja S."/>
            <person name="Hansen M."/>
            <person name="Howarth C."/>
            <person name="Imamovic A."/>
            <person name="Larimer J."/>
            <person name="McCowan C."/>
            <person name="Montmayeur A."/>
            <person name="Murphy C."/>
            <person name="Neiman D."/>
            <person name="Pearson M."/>
            <person name="Priest M."/>
            <person name="Roberts A."/>
            <person name="Saif S."/>
            <person name="Shea T."/>
            <person name="Sisk P."/>
            <person name="Sykes S."/>
            <person name="Wortman J."/>
            <person name="Nusbaum C."/>
            <person name="Birren B."/>
        </authorList>
    </citation>
    <scope>NUCLEOTIDE SEQUENCE [LARGE SCALE GENOMIC DNA]</scope>
    <source>
        <strain evidence="4">race PST-78</strain>
    </source>
</reference>
<name>A0A0L0VTJ9_9BASI</name>
<feature type="compositionally biased region" description="Polar residues" evidence="1">
    <location>
        <begin position="121"/>
        <end position="132"/>
    </location>
</feature>
<evidence type="ECO:0000259" key="2">
    <source>
        <dbReference type="Pfam" id="PF14303"/>
    </source>
</evidence>
<keyword evidence="4" id="KW-1185">Reference proteome</keyword>
<dbReference type="Proteomes" id="UP000054564">
    <property type="component" value="Unassembled WGS sequence"/>
</dbReference>
<evidence type="ECO:0000313" key="4">
    <source>
        <dbReference type="Proteomes" id="UP000054564"/>
    </source>
</evidence>
<feature type="domain" description="No apical meristem-associated C-terminal" evidence="2">
    <location>
        <begin position="2"/>
        <end position="140"/>
    </location>
</feature>
<organism evidence="3 4">
    <name type="scientific">Puccinia striiformis f. sp. tritici PST-78</name>
    <dbReference type="NCBI Taxonomy" id="1165861"/>
    <lineage>
        <taxon>Eukaryota</taxon>
        <taxon>Fungi</taxon>
        <taxon>Dikarya</taxon>
        <taxon>Basidiomycota</taxon>
        <taxon>Pucciniomycotina</taxon>
        <taxon>Pucciniomycetes</taxon>
        <taxon>Pucciniales</taxon>
        <taxon>Pucciniaceae</taxon>
        <taxon>Puccinia</taxon>
    </lineage>
</organism>
<dbReference type="EMBL" id="AJIL01000022">
    <property type="protein sequence ID" value="KNF02608.1"/>
    <property type="molecule type" value="Genomic_DNA"/>
</dbReference>
<dbReference type="AlphaFoldDB" id="A0A0L0VTJ9"/>
<dbReference type="Pfam" id="PF14303">
    <property type="entry name" value="NAM-associated"/>
    <property type="match status" value="1"/>
</dbReference>
<gene>
    <name evidence="3" type="ORF">PSTG_04206</name>
</gene>
<accession>A0A0L0VTJ9</accession>
<dbReference type="InterPro" id="IPR029466">
    <property type="entry name" value="NAM-associated_C"/>
</dbReference>
<protein>
    <recommendedName>
        <fullName evidence="2">No apical meristem-associated C-terminal domain-containing protein</fullName>
    </recommendedName>
</protein>
<comment type="caution">
    <text evidence="3">The sequence shown here is derived from an EMBL/GenBank/DDBJ whole genome shotgun (WGS) entry which is preliminary data.</text>
</comment>
<feature type="region of interest" description="Disordered" evidence="1">
    <location>
        <begin position="14"/>
        <end position="84"/>
    </location>
</feature>
<proteinExistence type="predicted"/>
<dbReference type="STRING" id="1165861.A0A0L0VTJ9"/>
<feature type="compositionally biased region" description="Low complexity" evidence="1">
    <location>
        <begin position="25"/>
        <end position="41"/>
    </location>
</feature>
<evidence type="ECO:0000313" key="3">
    <source>
        <dbReference type="EMBL" id="KNF02608.1"/>
    </source>
</evidence>